<dbReference type="PANTHER" id="PTHR43617">
    <property type="entry name" value="L-AMINO ACID N-ACETYLTRANSFERASE"/>
    <property type="match status" value="1"/>
</dbReference>
<evidence type="ECO:0000259" key="1">
    <source>
        <dbReference type="PROSITE" id="PS51186"/>
    </source>
</evidence>
<dbReference type="PANTHER" id="PTHR43617:SF2">
    <property type="entry name" value="UPF0039 PROTEIN SLL0451"/>
    <property type="match status" value="1"/>
</dbReference>
<gene>
    <name evidence="2" type="ORF">GCM10007971_25190</name>
</gene>
<proteinExistence type="predicted"/>
<dbReference type="RefSeq" id="WP_188857878.1">
    <property type="nucleotide sequence ID" value="NZ_BMOS01000018.1"/>
</dbReference>
<dbReference type="CDD" id="cd04301">
    <property type="entry name" value="NAT_SF"/>
    <property type="match status" value="1"/>
</dbReference>
<dbReference type="SUPFAM" id="SSF55729">
    <property type="entry name" value="Acyl-CoA N-acyltransferases (Nat)"/>
    <property type="match status" value="1"/>
</dbReference>
<dbReference type="InterPro" id="IPR016181">
    <property type="entry name" value="Acyl_CoA_acyltransferase"/>
</dbReference>
<reference evidence="2" key="1">
    <citation type="journal article" date="2014" name="Int. J. Syst. Evol. Microbiol.">
        <title>Complete genome sequence of Corynebacterium casei LMG S-19264T (=DSM 44701T), isolated from a smear-ripened cheese.</title>
        <authorList>
            <consortium name="US DOE Joint Genome Institute (JGI-PGF)"/>
            <person name="Walter F."/>
            <person name="Albersmeier A."/>
            <person name="Kalinowski J."/>
            <person name="Ruckert C."/>
        </authorList>
    </citation>
    <scope>NUCLEOTIDE SEQUENCE</scope>
    <source>
        <strain evidence="2">JCM 17251</strain>
    </source>
</reference>
<accession>A0A917Y032</accession>
<dbReference type="GO" id="GO:0016747">
    <property type="term" value="F:acyltransferase activity, transferring groups other than amino-acyl groups"/>
    <property type="evidence" value="ECO:0007669"/>
    <property type="project" value="InterPro"/>
</dbReference>
<keyword evidence="3" id="KW-1185">Reference proteome</keyword>
<name>A0A917Y032_9BACI</name>
<dbReference type="PROSITE" id="PS51186">
    <property type="entry name" value="GNAT"/>
    <property type="match status" value="1"/>
</dbReference>
<feature type="domain" description="N-acetyltransferase" evidence="1">
    <location>
        <begin position="3"/>
        <end position="158"/>
    </location>
</feature>
<protein>
    <submittedName>
        <fullName evidence="2">N-acetyltransferase</fullName>
    </submittedName>
</protein>
<dbReference type="InterPro" id="IPR000182">
    <property type="entry name" value="GNAT_dom"/>
</dbReference>
<dbReference type="Proteomes" id="UP000624041">
    <property type="component" value="Unassembled WGS sequence"/>
</dbReference>
<dbReference type="Gene3D" id="3.40.630.30">
    <property type="match status" value="1"/>
</dbReference>
<comment type="caution">
    <text evidence="2">The sequence shown here is derived from an EMBL/GenBank/DDBJ whole genome shotgun (WGS) entry which is preliminary data.</text>
</comment>
<reference evidence="2" key="2">
    <citation type="submission" date="2020-09" db="EMBL/GenBank/DDBJ databases">
        <authorList>
            <person name="Sun Q."/>
            <person name="Ohkuma M."/>
        </authorList>
    </citation>
    <scope>NUCLEOTIDE SEQUENCE</scope>
    <source>
        <strain evidence="2">JCM 17251</strain>
    </source>
</reference>
<evidence type="ECO:0000313" key="3">
    <source>
        <dbReference type="Proteomes" id="UP000624041"/>
    </source>
</evidence>
<evidence type="ECO:0000313" key="2">
    <source>
        <dbReference type="EMBL" id="GGN60804.1"/>
    </source>
</evidence>
<sequence>MNFTIRQEDAGDYELTEKVVQRAFVDAEYSDKREHKLVSRIRKSNAFIPELSLVAVDANEKIVGHILLSRIKIKNTEQNIESLALAPVSVLPDYQNRGIGRQLILEALKRAKELEYQSVIVLGHPKYYPKFGFRKASELEINAPFDVPDEAFMVIELKEKALQRFSGTVEYPNVFLE</sequence>
<dbReference type="InterPro" id="IPR050276">
    <property type="entry name" value="MshD_Acetyltransferase"/>
</dbReference>
<dbReference type="Pfam" id="PF13508">
    <property type="entry name" value="Acetyltransf_7"/>
    <property type="match status" value="1"/>
</dbReference>
<dbReference type="EMBL" id="BMOS01000018">
    <property type="protein sequence ID" value="GGN60804.1"/>
    <property type="molecule type" value="Genomic_DNA"/>
</dbReference>
<organism evidence="2 3">
    <name type="scientific">Oceanobacillus indicireducens</name>
    <dbReference type="NCBI Taxonomy" id="1004261"/>
    <lineage>
        <taxon>Bacteria</taxon>
        <taxon>Bacillati</taxon>
        <taxon>Bacillota</taxon>
        <taxon>Bacilli</taxon>
        <taxon>Bacillales</taxon>
        <taxon>Bacillaceae</taxon>
        <taxon>Oceanobacillus</taxon>
    </lineage>
</organism>
<dbReference type="AlphaFoldDB" id="A0A917Y032"/>